<dbReference type="PROSITE" id="PS00061">
    <property type="entry name" value="ADH_SHORT"/>
    <property type="match status" value="1"/>
</dbReference>
<dbReference type="Gene3D" id="3.40.50.720">
    <property type="entry name" value="NAD(P)-binding Rossmann-like Domain"/>
    <property type="match status" value="1"/>
</dbReference>
<evidence type="ECO:0000313" key="5">
    <source>
        <dbReference type="EMBL" id="ABU57886.1"/>
    </source>
</evidence>
<dbReference type="RefSeq" id="WP_012120311.1">
    <property type="nucleotide sequence ID" value="NC_009767.1"/>
</dbReference>
<feature type="domain" description="Ketoreductase" evidence="4">
    <location>
        <begin position="7"/>
        <end position="196"/>
    </location>
</feature>
<dbReference type="CDD" id="cd05233">
    <property type="entry name" value="SDR_c"/>
    <property type="match status" value="1"/>
</dbReference>
<dbReference type="InterPro" id="IPR050259">
    <property type="entry name" value="SDR"/>
</dbReference>
<dbReference type="eggNOG" id="COG1028">
    <property type="taxonomic scope" value="Bacteria"/>
</dbReference>
<dbReference type="PRINTS" id="PR00081">
    <property type="entry name" value="GDHRDH"/>
</dbReference>
<evidence type="ECO:0000313" key="6">
    <source>
        <dbReference type="Proteomes" id="UP000000263"/>
    </source>
</evidence>
<dbReference type="Pfam" id="PF00106">
    <property type="entry name" value="adh_short"/>
    <property type="match status" value="1"/>
</dbReference>
<accession>A7NK66</accession>
<dbReference type="GO" id="GO:0016491">
    <property type="term" value="F:oxidoreductase activity"/>
    <property type="evidence" value="ECO:0007669"/>
    <property type="project" value="UniProtKB-KW"/>
</dbReference>
<organism evidence="5 6">
    <name type="scientific">Roseiflexus castenholzii (strain DSM 13941 / HLO8)</name>
    <dbReference type="NCBI Taxonomy" id="383372"/>
    <lineage>
        <taxon>Bacteria</taxon>
        <taxon>Bacillati</taxon>
        <taxon>Chloroflexota</taxon>
        <taxon>Chloroflexia</taxon>
        <taxon>Chloroflexales</taxon>
        <taxon>Roseiflexineae</taxon>
        <taxon>Roseiflexaceae</taxon>
        <taxon>Roseiflexus</taxon>
    </lineage>
</organism>
<dbReference type="EMBL" id="CP000804">
    <property type="protein sequence ID" value="ABU57886.1"/>
    <property type="molecule type" value="Genomic_DNA"/>
</dbReference>
<dbReference type="InterPro" id="IPR057326">
    <property type="entry name" value="KR_dom"/>
</dbReference>
<dbReference type="PRINTS" id="PR00080">
    <property type="entry name" value="SDRFAMILY"/>
</dbReference>
<evidence type="ECO:0000256" key="2">
    <source>
        <dbReference type="ARBA" id="ARBA00023002"/>
    </source>
</evidence>
<dbReference type="OrthoDB" id="9803333at2"/>
<sequence length="253" mass="26263">MSTLNEKTAFITGGGRGIGRAIALTFAGAGAAVAVAGRNREALDEVCAIIEQRGGRAVAVTCDVADAMQVYTAVSTARAALGPFDILVNNAGVTYSAKLTDTDDALWERVIQVNLNGAYYCCKAIVPDMIARGGGRIINIASMASLVGMPFSAAYSAAKHGLLGLTRSLALELQRYHITSNAICPAWVDTDMMAEAINALAAKTGRTPEEAREALLSRGGQQRAMSPEEVAIAALRLAGPDGAVTNGEAIVLH</sequence>
<dbReference type="GO" id="GO:0032787">
    <property type="term" value="P:monocarboxylic acid metabolic process"/>
    <property type="evidence" value="ECO:0007669"/>
    <property type="project" value="UniProtKB-ARBA"/>
</dbReference>
<keyword evidence="6" id="KW-1185">Reference proteome</keyword>
<dbReference type="Proteomes" id="UP000000263">
    <property type="component" value="Chromosome"/>
</dbReference>
<evidence type="ECO:0000256" key="1">
    <source>
        <dbReference type="ARBA" id="ARBA00006484"/>
    </source>
</evidence>
<dbReference type="PANTHER" id="PTHR42879:SF2">
    <property type="entry name" value="3-OXOACYL-[ACYL-CARRIER-PROTEIN] REDUCTASE FABG"/>
    <property type="match status" value="1"/>
</dbReference>
<dbReference type="SUPFAM" id="SSF51735">
    <property type="entry name" value="NAD(P)-binding Rossmann-fold domains"/>
    <property type="match status" value="1"/>
</dbReference>
<dbReference type="PANTHER" id="PTHR42879">
    <property type="entry name" value="3-OXOACYL-(ACYL-CARRIER-PROTEIN) REDUCTASE"/>
    <property type="match status" value="1"/>
</dbReference>
<dbReference type="FunFam" id="3.40.50.720:FF:000084">
    <property type="entry name" value="Short-chain dehydrogenase reductase"/>
    <property type="match status" value="1"/>
</dbReference>
<comment type="similarity">
    <text evidence="1 3">Belongs to the short-chain dehydrogenases/reductases (SDR) family.</text>
</comment>
<gene>
    <name evidence="5" type="ordered locus">Rcas_1794</name>
</gene>
<dbReference type="SMART" id="SM00822">
    <property type="entry name" value="PKS_KR"/>
    <property type="match status" value="1"/>
</dbReference>
<evidence type="ECO:0000256" key="3">
    <source>
        <dbReference type="RuleBase" id="RU000363"/>
    </source>
</evidence>
<proteinExistence type="inferred from homology"/>
<dbReference type="InterPro" id="IPR002347">
    <property type="entry name" value="SDR_fam"/>
</dbReference>
<keyword evidence="2" id="KW-0560">Oxidoreductase</keyword>
<dbReference type="HOGENOM" id="CLU_010194_1_2_0"/>
<dbReference type="InterPro" id="IPR036291">
    <property type="entry name" value="NAD(P)-bd_dom_sf"/>
</dbReference>
<dbReference type="KEGG" id="rca:Rcas_1794"/>
<reference evidence="5 6" key="1">
    <citation type="submission" date="2007-08" db="EMBL/GenBank/DDBJ databases">
        <title>Complete sequence of Roseiflexus castenholzii DSM 13941.</title>
        <authorList>
            <consortium name="US DOE Joint Genome Institute"/>
            <person name="Copeland A."/>
            <person name="Lucas S."/>
            <person name="Lapidus A."/>
            <person name="Barry K."/>
            <person name="Glavina del Rio T."/>
            <person name="Dalin E."/>
            <person name="Tice H."/>
            <person name="Pitluck S."/>
            <person name="Thompson L.S."/>
            <person name="Brettin T."/>
            <person name="Bruce D."/>
            <person name="Detter J.C."/>
            <person name="Han C."/>
            <person name="Tapia R."/>
            <person name="Schmutz J."/>
            <person name="Larimer F."/>
            <person name="Land M."/>
            <person name="Hauser L."/>
            <person name="Kyrpides N."/>
            <person name="Mikhailova N."/>
            <person name="Bryant D.A."/>
            <person name="Hanada S."/>
            <person name="Tsukatani Y."/>
            <person name="Richardson P."/>
        </authorList>
    </citation>
    <scope>NUCLEOTIDE SEQUENCE [LARGE SCALE GENOMIC DNA]</scope>
    <source>
        <strain evidence="6">DSM 13941 / HLO8</strain>
    </source>
</reference>
<dbReference type="STRING" id="383372.Rcas_1794"/>
<name>A7NK66_ROSCS</name>
<dbReference type="InterPro" id="IPR020904">
    <property type="entry name" value="Sc_DH/Rdtase_CS"/>
</dbReference>
<dbReference type="AlphaFoldDB" id="A7NK66"/>
<protein>
    <submittedName>
        <fullName evidence="5">Short-chain dehydrogenase/reductase SDR</fullName>
    </submittedName>
</protein>
<evidence type="ECO:0000259" key="4">
    <source>
        <dbReference type="SMART" id="SM00822"/>
    </source>
</evidence>